<name>A0ABS6S492_9BACT</name>
<keyword evidence="2" id="KW-1185">Reference proteome</keyword>
<dbReference type="EMBL" id="JABXWD010000582">
    <property type="protein sequence ID" value="MBV6343420.1"/>
    <property type="molecule type" value="Genomic_DNA"/>
</dbReference>
<reference evidence="1 2" key="1">
    <citation type="journal article" date="2020" name="J Geophys Res Biogeosci">
        <title>Magnetotaxis as an Adaptation to Enable Bacterial Shuttling of Microbial Sulfur and Sulfur Cycling Across Aquatic Oxic#Anoxic Interfaces.</title>
        <authorList>
            <person name="Li J."/>
            <person name="Liu P."/>
            <person name="Wang J."/>
            <person name="Roberts A.P."/>
            <person name="Pan Y."/>
        </authorList>
    </citation>
    <scope>NUCLEOTIDE SEQUENCE [LARGE SCALE GENOMIC DNA]</scope>
    <source>
        <strain evidence="1 2">MYR-1_YQ</strain>
    </source>
</reference>
<proteinExistence type="predicted"/>
<accession>A0ABS6S492</accession>
<dbReference type="RefSeq" id="WP_218254037.1">
    <property type="nucleotide sequence ID" value="NZ_JABXWD010000582.1"/>
</dbReference>
<sequence length="163" mass="19250">MRLKTLDVILLEGDKTNIADAVIYAWTKSLFTHCVIAKNELGDIWDPTIGGILNRNIQDYGDRYKTVCRFNQEIPVEKVGEMIAWINQKQLYCHGYDWLAWLGFATGIKALEDEDAWYCSELPYWMFWDAGYHLTPEEETFITPRFYLYSKDFQTILWQEVEI</sequence>
<comment type="caution">
    <text evidence="1">The sequence shown here is derived from an EMBL/GenBank/DDBJ whole genome shotgun (WGS) entry which is preliminary data.</text>
</comment>
<organism evidence="1 2">
    <name type="scientific">Candidatus Magnetobacterium casense</name>
    <dbReference type="NCBI Taxonomy" id="1455061"/>
    <lineage>
        <taxon>Bacteria</taxon>
        <taxon>Pseudomonadati</taxon>
        <taxon>Nitrospirota</taxon>
        <taxon>Thermodesulfovibrionia</taxon>
        <taxon>Thermodesulfovibrionales</taxon>
        <taxon>Candidatus Magnetobacteriaceae</taxon>
        <taxon>Candidatus Magnetobacterium</taxon>
    </lineage>
</organism>
<evidence type="ECO:0000313" key="2">
    <source>
        <dbReference type="Proteomes" id="UP001196980"/>
    </source>
</evidence>
<evidence type="ECO:0000313" key="1">
    <source>
        <dbReference type="EMBL" id="MBV6343420.1"/>
    </source>
</evidence>
<dbReference type="Proteomes" id="UP001196980">
    <property type="component" value="Unassembled WGS sequence"/>
</dbReference>
<protein>
    <submittedName>
        <fullName evidence="1">Uncharacterized protein</fullName>
    </submittedName>
</protein>
<gene>
    <name evidence="1" type="ORF">HWQ67_17750</name>
</gene>